<organism evidence="5 6">
    <name type="scientific">Macrostomum lignano</name>
    <dbReference type="NCBI Taxonomy" id="282301"/>
    <lineage>
        <taxon>Eukaryota</taxon>
        <taxon>Metazoa</taxon>
        <taxon>Spiralia</taxon>
        <taxon>Lophotrochozoa</taxon>
        <taxon>Platyhelminthes</taxon>
        <taxon>Rhabditophora</taxon>
        <taxon>Macrostomorpha</taxon>
        <taxon>Macrostomida</taxon>
        <taxon>Macrostomidae</taxon>
        <taxon>Macrostomum</taxon>
    </lineage>
</organism>
<dbReference type="Gene3D" id="6.10.250.2090">
    <property type="match status" value="1"/>
</dbReference>
<dbReference type="WBParaSite" id="maker-unitig_37543-snap-gene-0.2-mRNA-1">
    <property type="protein sequence ID" value="maker-unitig_37543-snap-gene-0.2-mRNA-1"/>
    <property type="gene ID" value="maker-unitig_37543-snap-gene-0.2"/>
</dbReference>
<proteinExistence type="inferred from homology"/>
<feature type="compositionally biased region" description="Pro residues" evidence="2">
    <location>
        <begin position="23"/>
        <end position="37"/>
    </location>
</feature>
<dbReference type="InterPro" id="IPR001107">
    <property type="entry name" value="Band_7"/>
</dbReference>
<keyword evidence="3" id="KW-0812">Transmembrane</keyword>
<keyword evidence="3" id="KW-1133">Transmembrane helix</keyword>
<dbReference type="GO" id="GO:0009898">
    <property type="term" value="C:cytoplasmic side of plasma membrane"/>
    <property type="evidence" value="ECO:0007669"/>
    <property type="project" value="UniProtKB-ARBA"/>
</dbReference>
<dbReference type="InterPro" id="IPR036013">
    <property type="entry name" value="Band_7/SPFH_dom_sf"/>
</dbReference>
<dbReference type="AlphaFoldDB" id="A0A1I8FJF2"/>
<dbReference type="FunFam" id="3.30.479.30:FF:000004">
    <property type="entry name" value="Putative membrane protease family, stomatin"/>
    <property type="match status" value="1"/>
</dbReference>
<dbReference type="PRINTS" id="PR00721">
    <property type="entry name" value="STOMATIN"/>
</dbReference>
<dbReference type="PANTHER" id="PTHR10264">
    <property type="entry name" value="BAND 7 PROTEIN-RELATED"/>
    <property type="match status" value="1"/>
</dbReference>
<dbReference type="Proteomes" id="UP000095280">
    <property type="component" value="Unplaced"/>
</dbReference>
<feature type="region of interest" description="Disordered" evidence="2">
    <location>
        <begin position="18"/>
        <end position="43"/>
    </location>
</feature>
<evidence type="ECO:0000313" key="6">
    <source>
        <dbReference type="WBParaSite" id="maker-unitig_37543-snap-gene-0.2-mRNA-1"/>
    </source>
</evidence>
<accession>A0A1I8FJF2</accession>
<reference evidence="6" key="1">
    <citation type="submission" date="2016-11" db="UniProtKB">
        <authorList>
            <consortium name="WormBaseParasite"/>
        </authorList>
    </citation>
    <scope>IDENTIFICATION</scope>
</reference>
<evidence type="ECO:0000256" key="1">
    <source>
        <dbReference type="ARBA" id="ARBA00008164"/>
    </source>
</evidence>
<evidence type="ECO:0000256" key="2">
    <source>
        <dbReference type="SAM" id="MobiDB-lite"/>
    </source>
</evidence>
<dbReference type="PANTHER" id="PTHR10264:SF19">
    <property type="entry name" value="AT06885P-RELATED"/>
    <property type="match status" value="1"/>
</dbReference>
<dbReference type="Pfam" id="PF01145">
    <property type="entry name" value="Band_7"/>
    <property type="match status" value="1"/>
</dbReference>
<dbReference type="InterPro" id="IPR043202">
    <property type="entry name" value="Band-7_stomatin-like"/>
</dbReference>
<dbReference type="SUPFAM" id="SSF117892">
    <property type="entry name" value="Band 7/SPFH domain"/>
    <property type="match status" value="1"/>
</dbReference>
<comment type="similarity">
    <text evidence="1">Belongs to the band 7/mec-2 family.</text>
</comment>
<sequence>MPASRITSRGRCFRMSSLIPTQQLPPPPPPPPPPTPMPSTTTPLSADLAMRLRQRKRDLRFLRPDLLNPDIDILDENDETVGFCSRLLYICSLALVLLTLPFSLLFCLRVVAEYERAVLLPRAPRPGLFFTAPCCDTVRIVDLRTVTFDVPPQEVLTKDSVTVAVDAVVYYRIFNPVISVINVAKRRPLDPAAAQTTLRNVLGTKNLSEILAEREDISCLMQESLDAATDPWASKLNEWRSRTSACRAMAAEAEAARERARQGDHGRGERARASRALREAASVIQQSPSALQLRYLHTVSAISAENNSTDPRHFFNYFYAAK</sequence>
<protein>
    <submittedName>
        <fullName evidence="6">PHB domain-containing protein</fullName>
    </submittedName>
</protein>
<dbReference type="Gene3D" id="3.30.479.30">
    <property type="entry name" value="Band 7 domain"/>
    <property type="match status" value="1"/>
</dbReference>
<evidence type="ECO:0000313" key="5">
    <source>
        <dbReference type="Proteomes" id="UP000095280"/>
    </source>
</evidence>
<name>A0A1I8FJF2_9PLAT</name>
<feature type="transmembrane region" description="Helical" evidence="3">
    <location>
        <begin position="87"/>
        <end position="112"/>
    </location>
</feature>
<feature type="domain" description="Band 7" evidence="4">
    <location>
        <begin position="106"/>
        <end position="253"/>
    </location>
</feature>
<evidence type="ECO:0000259" key="4">
    <source>
        <dbReference type="SMART" id="SM00244"/>
    </source>
</evidence>
<dbReference type="SMART" id="SM00244">
    <property type="entry name" value="PHB"/>
    <property type="match status" value="1"/>
</dbReference>
<dbReference type="InterPro" id="IPR001972">
    <property type="entry name" value="Stomatin_HflK_fam"/>
</dbReference>
<keyword evidence="5" id="KW-1185">Reference proteome</keyword>
<keyword evidence="3" id="KW-0472">Membrane</keyword>
<evidence type="ECO:0000256" key="3">
    <source>
        <dbReference type="SAM" id="Phobius"/>
    </source>
</evidence>